<evidence type="ECO:0000313" key="3">
    <source>
        <dbReference type="Proteomes" id="UP000237056"/>
    </source>
</evidence>
<dbReference type="EMBL" id="PQNY01000002">
    <property type="protein sequence ID" value="POS02838.1"/>
    <property type="molecule type" value="Genomic_DNA"/>
</dbReference>
<accession>A0A2S4NAV9</accession>
<protein>
    <recommendedName>
        <fullName evidence="4">DUF5362 domain-containing protein</fullName>
    </recommendedName>
</protein>
<dbReference type="AlphaFoldDB" id="A0A2S4NAV9"/>
<keyword evidence="3" id="KW-1185">Reference proteome</keyword>
<gene>
    <name evidence="2" type="ORF">Q361_102151</name>
</gene>
<dbReference type="InterPro" id="IPR035287">
    <property type="entry name" value="DUF5362"/>
</dbReference>
<feature type="transmembrane region" description="Helical" evidence="1">
    <location>
        <begin position="28"/>
        <end position="50"/>
    </location>
</feature>
<dbReference type="OrthoDB" id="1121797at2"/>
<dbReference type="Pfam" id="PF17319">
    <property type="entry name" value="DUF5362"/>
    <property type="match status" value="1"/>
</dbReference>
<comment type="caution">
    <text evidence="2">The sequence shown here is derived from an EMBL/GenBank/DDBJ whole genome shotgun (WGS) entry which is preliminary data.</text>
</comment>
<reference evidence="2 3" key="1">
    <citation type="submission" date="2018-01" db="EMBL/GenBank/DDBJ databases">
        <title>Genomic Encyclopedia of Type Strains, Phase I: the one thousand microbial genomes (KMG-I) project.</title>
        <authorList>
            <person name="Goeker M."/>
        </authorList>
    </citation>
    <scope>NUCLEOTIDE SEQUENCE [LARGE SCALE GENOMIC DNA]</scope>
    <source>
        <strain evidence="2 3">DSM 17960</strain>
    </source>
</reference>
<feature type="transmembrane region" description="Helical" evidence="1">
    <location>
        <begin position="122"/>
        <end position="147"/>
    </location>
</feature>
<keyword evidence="1" id="KW-0812">Transmembrane</keyword>
<feature type="transmembrane region" description="Helical" evidence="1">
    <location>
        <begin position="70"/>
        <end position="91"/>
    </location>
</feature>
<dbReference type="Proteomes" id="UP000237056">
    <property type="component" value="Unassembled WGS sequence"/>
</dbReference>
<keyword evidence="1" id="KW-1133">Transmembrane helix</keyword>
<sequence>MENQSQFETFELQLTEQSKMFLKETGKWAYFLSILGFVFIGLIVIMALFLGTTLASLGGGLGGSSGVASGLITIVYLIMAALYFMPVYYLFKFGSNIKSAFADNDTERLTSSLEYLKSHYKFVGILVIVILSFYALVFVLAMVGGLASLF</sequence>
<dbReference type="RefSeq" id="WP_103725083.1">
    <property type="nucleotide sequence ID" value="NZ_PQNY01000002.1"/>
</dbReference>
<evidence type="ECO:0000313" key="2">
    <source>
        <dbReference type="EMBL" id="POS02838.1"/>
    </source>
</evidence>
<name>A0A2S4NAV9_9FLAO</name>
<evidence type="ECO:0000256" key="1">
    <source>
        <dbReference type="SAM" id="Phobius"/>
    </source>
</evidence>
<evidence type="ECO:0008006" key="4">
    <source>
        <dbReference type="Google" id="ProtNLM"/>
    </source>
</evidence>
<organism evidence="2 3">
    <name type="scientific">Flavobacterium croceum DSM 17960</name>
    <dbReference type="NCBI Taxonomy" id="1121886"/>
    <lineage>
        <taxon>Bacteria</taxon>
        <taxon>Pseudomonadati</taxon>
        <taxon>Bacteroidota</taxon>
        <taxon>Flavobacteriia</taxon>
        <taxon>Flavobacteriales</taxon>
        <taxon>Flavobacteriaceae</taxon>
        <taxon>Flavobacterium</taxon>
    </lineage>
</organism>
<proteinExistence type="predicted"/>
<keyword evidence="1" id="KW-0472">Membrane</keyword>